<sequence>MAKKFPPKNEDMIGDPSRTEGAPAQIVGGGRGGTFKQPSEAFTEMHERRGGNPNVKQKNESFQDLIARQKKEQKPPDDTNPTSPASAATKPESKNESPSIRAIQQQLKELDKQKDNPSKEPEVKKEKKPEKDISHGI</sequence>
<gene>
    <name evidence="2" type="ORF">SAMN05444008_1309</name>
</gene>
<dbReference type="RefSeq" id="WP_073048719.1">
    <property type="nucleotide sequence ID" value="NZ_FQUO01000030.1"/>
</dbReference>
<feature type="compositionally biased region" description="Basic and acidic residues" evidence="1">
    <location>
        <begin position="57"/>
        <end position="77"/>
    </location>
</feature>
<name>A0A1M5JB15_9BACT</name>
<evidence type="ECO:0000313" key="3">
    <source>
        <dbReference type="Proteomes" id="UP000184368"/>
    </source>
</evidence>
<organism evidence="2 3">
    <name type="scientific">Cnuella takakiae</name>
    <dbReference type="NCBI Taxonomy" id="1302690"/>
    <lineage>
        <taxon>Bacteria</taxon>
        <taxon>Pseudomonadati</taxon>
        <taxon>Bacteroidota</taxon>
        <taxon>Chitinophagia</taxon>
        <taxon>Chitinophagales</taxon>
        <taxon>Chitinophagaceae</taxon>
        <taxon>Cnuella</taxon>
    </lineage>
</organism>
<accession>A0A1M5JB15</accession>
<feature type="region of interest" description="Disordered" evidence="1">
    <location>
        <begin position="1"/>
        <end position="137"/>
    </location>
</feature>
<proteinExistence type="predicted"/>
<evidence type="ECO:0000313" key="2">
    <source>
        <dbReference type="EMBL" id="SHG37758.1"/>
    </source>
</evidence>
<dbReference type="Proteomes" id="UP000184368">
    <property type="component" value="Unassembled WGS sequence"/>
</dbReference>
<dbReference type="STRING" id="1302690.BUE76_00425"/>
<dbReference type="EMBL" id="FQUO01000030">
    <property type="protein sequence ID" value="SHG37758.1"/>
    <property type="molecule type" value="Genomic_DNA"/>
</dbReference>
<evidence type="ECO:0000256" key="1">
    <source>
        <dbReference type="SAM" id="MobiDB-lite"/>
    </source>
</evidence>
<reference evidence="2 3" key="1">
    <citation type="submission" date="2016-11" db="EMBL/GenBank/DDBJ databases">
        <authorList>
            <person name="Jaros S."/>
            <person name="Januszkiewicz K."/>
            <person name="Wedrychowicz H."/>
        </authorList>
    </citation>
    <scope>NUCLEOTIDE SEQUENCE [LARGE SCALE GENOMIC DNA]</scope>
    <source>
        <strain evidence="2 3">DSM 26897</strain>
    </source>
</reference>
<keyword evidence="3" id="KW-1185">Reference proteome</keyword>
<protein>
    <submittedName>
        <fullName evidence="2">Uncharacterized protein</fullName>
    </submittedName>
</protein>
<feature type="compositionally biased region" description="Basic and acidic residues" evidence="1">
    <location>
        <begin position="108"/>
        <end position="137"/>
    </location>
</feature>
<dbReference type="AlphaFoldDB" id="A0A1M5JB15"/>